<evidence type="ECO:0000313" key="10">
    <source>
        <dbReference type="Proteomes" id="UP000000707"/>
    </source>
</evidence>
<name>G3AXN0_CANTC</name>
<dbReference type="HOGENOM" id="CLU_016176_0_0_1"/>
<proteinExistence type="predicted"/>
<dbReference type="Pfam" id="PF00172">
    <property type="entry name" value="Zn_clus"/>
    <property type="match status" value="1"/>
</dbReference>
<keyword evidence="6" id="KW-0539">Nucleus</keyword>
<dbReference type="SUPFAM" id="SSF57701">
    <property type="entry name" value="Zn2/Cys6 DNA-binding domain"/>
    <property type="match status" value="1"/>
</dbReference>
<feature type="compositionally biased region" description="Polar residues" evidence="7">
    <location>
        <begin position="246"/>
        <end position="256"/>
    </location>
</feature>
<keyword evidence="10" id="KW-1185">Reference proteome</keyword>
<evidence type="ECO:0000259" key="8">
    <source>
        <dbReference type="PROSITE" id="PS50048"/>
    </source>
</evidence>
<sequence>MTSQVALKSERISEPQADSKIKLSPSSSEHLPPRTTDDSPYPAPSSNTHGADATADATADANGSPDFPPGSPKPFVHVTGNQSRKRSKVSRACDACRRKKIKCNAQYSTSLQKVTQICTNCSKNQDECTFSRVPLKRGPSKGYIRDLEERAETKLTRNRIVLPPLGSANSGAALPTVNTPLSHSPLSSTPPQGLASGPFWKVPYEMPQGTGHHQNLSSSSSRRGSVDSAASSLSSVSGSGQRSRLPSINATDASMVSDSDDDFYSASSYRHSRRSSASLSPRNSVSSLSSLNGRILKVNLANGTNSPTASLPPVQQFHARSNSHPIMPPLNSPYTPPSPARTVPAGLDQDIKTYYAKFHPPFPILPFNETYILQVVESYAVNVKQDDPVISLFAQAIHQLINYQFVSINDTINLVYKISSIYPFSNFGIQLHDNVLVLFFSSLILVNYSVLLSGNIYSLSLSMTLSVFNDFKILENFNDLVATTSINSFDPGAVDNIKLYLPKLYLCLVVMDQFYALSFGIKTLVPPQNYGPLVSNLSLLIPADVSNRPLFQSVDLMADLLENRDKIIFKTGKDFKLSSDIWGRFNEAFNFNYHSNYHTLFLKLVKSKYESINFLIEIATLFRSDSFVSSSSSNEECQEVLNDHILKLVRLIKTLTTNLTSITDFINKSINKFELVQPVLNISINQIFKLIKLCKLVIDSLVQSVSGDLYHRIYKINSDLLSCFNNLNVILSLNMNVLSTSSLNLIKNKVSGFAMNFNFPTLAPNSSNNLMGWKYDLFSSILPFVEREDVDGWL</sequence>
<dbReference type="GO" id="GO:0008270">
    <property type="term" value="F:zinc ion binding"/>
    <property type="evidence" value="ECO:0007669"/>
    <property type="project" value="InterPro"/>
</dbReference>
<dbReference type="SMART" id="SM00066">
    <property type="entry name" value="GAL4"/>
    <property type="match status" value="1"/>
</dbReference>
<dbReference type="GO" id="GO:0003677">
    <property type="term" value="F:DNA binding"/>
    <property type="evidence" value="ECO:0007669"/>
    <property type="project" value="UniProtKB-KW"/>
</dbReference>
<dbReference type="AlphaFoldDB" id="G3AXN0"/>
<keyword evidence="2" id="KW-0862">Zinc</keyword>
<dbReference type="Gene3D" id="4.10.240.10">
    <property type="entry name" value="Zn(2)-C6 fungal-type DNA-binding domain"/>
    <property type="match status" value="1"/>
</dbReference>
<dbReference type="CDD" id="cd00067">
    <property type="entry name" value="GAL4"/>
    <property type="match status" value="1"/>
</dbReference>
<feature type="compositionally biased region" description="Low complexity" evidence="7">
    <location>
        <begin position="217"/>
        <end position="245"/>
    </location>
</feature>
<dbReference type="Proteomes" id="UP000000707">
    <property type="component" value="Unassembled WGS sequence"/>
</dbReference>
<keyword evidence="4" id="KW-0238">DNA-binding</keyword>
<dbReference type="PANTHER" id="PTHR31668">
    <property type="entry name" value="GLUCOSE TRANSPORT TRANSCRIPTION REGULATOR RGT1-RELATED-RELATED"/>
    <property type="match status" value="1"/>
</dbReference>
<dbReference type="GO" id="GO:0000981">
    <property type="term" value="F:DNA-binding transcription factor activity, RNA polymerase II-specific"/>
    <property type="evidence" value="ECO:0007669"/>
    <property type="project" value="InterPro"/>
</dbReference>
<dbReference type="EMBL" id="GL996512">
    <property type="protein sequence ID" value="EGV65655.1"/>
    <property type="molecule type" value="Genomic_DNA"/>
</dbReference>
<dbReference type="OrthoDB" id="5426978at2759"/>
<dbReference type="InterPro" id="IPR036864">
    <property type="entry name" value="Zn2-C6_fun-type_DNA-bd_sf"/>
</dbReference>
<evidence type="ECO:0000256" key="4">
    <source>
        <dbReference type="ARBA" id="ARBA00023125"/>
    </source>
</evidence>
<dbReference type="InterPro" id="IPR001138">
    <property type="entry name" value="Zn2Cys6_DnaBD"/>
</dbReference>
<evidence type="ECO:0000256" key="2">
    <source>
        <dbReference type="ARBA" id="ARBA00022833"/>
    </source>
</evidence>
<evidence type="ECO:0000313" key="9">
    <source>
        <dbReference type="EMBL" id="EGV65655.1"/>
    </source>
</evidence>
<feature type="domain" description="Zn(2)-C6 fungal-type" evidence="8">
    <location>
        <begin position="92"/>
        <end position="130"/>
    </location>
</feature>
<evidence type="ECO:0000256" key="3">
    <source>
        <dbReference type="ARBA" id="ARBA00023015"/>
    </source>
</evidence>
<feature type="region of interest" description="Disordered" evidence="7">
    <location>
        <begin position="164"/>
        <end position="287"/>
    </location>
</feature>
<feature type="compositionally biased region" description="Low complexity" evidence="7">
    <location>
        <begin position="179"/>
        <end position="191"/>
    </location>
</feature>
<keyword evidence="5" id="KW-0804">Transcription</keyword>
<keyword evidence="3" id="KW-0805">Transcription regulation</keyword>
<gene>
    <name evidence="9" type="ORF">CANTEDRAFT_91972</name>
</gene>
<evidence type="ECO:0000256" key="6">
    <source>
        <dbReference type="ARBA" id="ARBA00023242"/>
    </source>
</evidence>
<feature type="compositionally biased region" description="Low complexity" evidence="7">
    <location>
        <begin position="51"/>
        <end position="61"/>
    </location>
</feature>
<reference evidence="9 10" key="1">
    <citation type="journal article" date="2011" name="Proc. Natl. Acad. Sci. U.S.A.">
        <title>Comparative genomics of xylose-fermenting fungi for enhanced biofuel production.</title>
        <authorList>
            <person name="Wohlbach D.J."/>
            <person name="Kuo A."/>
            <person name="Sato T.K."/>
            <person name="Potts K.M."/>
            <person name="Salamov A.A."/>
            <person name="LaButti K.M."/>
            <person name="Sun H."/>
            <person name="Clum A."/>
            <person name="Pangilinan J.L."/>
            <person name="Lindquist E.A."/>
            <person name="Lucas S."/>
            <person name="Lapidus A."/>
            <person name="Jin M."/>
            <person name="Gunawan C."/>
            <person name="Balan V."/>
            <person name="Dale B.E."/>
            <person name="Jeffries T.W."/>
            <person name="Zinkel R."/>
            <person name="Barry K.W."/>
            <person name="Grigoriev I.V."/>
            <person name="Gasch A.P."/>
        </authorList>
    </citation>
    <scope>NUCLEOTIDE SEQUENCE [LARGE SCALE GENOMIC DNA]</scope>
    <source>
        <strain evidence="10">ATCC 10573 / BCRC 21748 / CBS 615 / JCM 9827 / NBRC 10315 / NRRL Y-1498 / VKM Y-70</strain>
    </source>
</reference>
<feature type="region of interest" description="Disordered" evidence="7">
    <location>
        <begin position="1"/>
        <end position="88"/>
    </location>
</feature>
<evidence type="ECO:0000256" key="7">
    <source>
        <dbReference type="SAM" id="MobiDB-lite"/>
    </source>
</evidence>
<dbReference type="InterPro" id="IPR050797">
    <property type="entry name" value="Carb_Metab_Trans_Reg"/>
</dbReference>
<dbReference type="PROSITE" id="PS50048">
    <property type="entry name" value="ZN2_CY6_FUNGAL_2"/>
    <property type="match status" value="1"/>
</dbReference>
<accession>G3AXN0</accession>
<protein>
    <recommendedName>
        <fullName evidence="8">Zn(2)-C6 fungal-type domain-containing protein</fullName>
    </recommendedName>
</protein>
<evidence type="ECO:0000256" key="1">
    <source>
        <dbReference type="ARBA" id="ARBA00022723"/>
    </source>
</evidence>
<organism evidence="10">
    <name type="scientific">Candida tenuis (strain ATCC 10573 / BCRC 21748 / CBS 615 / JCM 9827 / NBRC 10315 / NRRL Y-1498 / VKM Y-70)</name>
    <name type="common">Yeast</name>
    <name type="synonym">Yamadazyma tenuis</name>
    <dbReference type="NCBI Taxonomy" id="590646"/>
    <lineage>
        <taxon>Eukaryota</taxon>
        <taxon>Fungi</taxon>
        <taxon>Dikarya</taxon>
        <taxon>Ascomycota</taxon>
        <taxon>Saccharomycotina</taxon>
        <taxon>Pichiomycetes</taxon>
        <taxon>Debaryomycetaceae</taxon>
        <taxon>Yamadazyma</taxon>
    </lineage>
</organism>
<dbReference type="STRING" id="590646.G3AXN0"/>
<feature type="compositionally biased region" description="Low complexity" evidence="7">
    <location>
        <begin position="264"/>
        <end position="287"/>
    </location>
</feature>
<evidence type="ECO:0000256" key="5">
    <source>
        <dbReference type="ARBA" id="ARBA00023163"/>
    </source>
</evidence>
<feature type="compositionally biased region" description="Basic and acidic residues" evidence="7">
    <location>
        <begin position="8"/>
        <end position="21"/>
    </location>
</feature>
<dbReference type="PANTHER" id="PTHR31668:SF26">
    <property type="entry name" value="GLUCOSE TRANSPORT TRANSCRIPTION REGULATOR RGT1-RELATED"/>
    <property type="match status" value="1"/>
</dbReference>
<dbReference type="eggNOG" id="ENOG502QRVJ">
    <property type="taxonomic scope" value="Eukaryota"/>
</dbReference>
<keyword evidence="1" id="KW-0479">Metal-binding</keyword>